<evidence type="ECO:0000313" key="6">
    <source>
        <dbReference type="EMBL" id="TLD01988.1"/>
    </source>
</evidence>
<protein>
    <submittedName>
        <fullName evidence="6">HTH-type transcriptional regulator AdhR</fullName>
    </submittedName>
</protein>
<dbReference type="AlphaFoldDB" id="A0A4V6YR52"/>
<keyword evidence="1" id="KW-0678">Repressor</keyword>
<keyword evidence="4" id="KW-0804">Transcription</keyword>
<dbReference type="Pfam" id="PF13411">
    <property type="entry name" value="MerR_1"/>
    <property type="match status" value="1"/>
</dbReference>
<dbReference type="SUPFAM" id="SSF46955">
    <property type="entry name" value="Putative DNA-binding domain"/>
    <property type="match status" value="1"/>
</dbReference>
<dbReference type="InterPro" id="IPR047057">
    <property type="entry name" value="MerR_fam"/>
</dbReference>
<reference evidence="6 7" key="1">
    <citation type="journal article" date="2019" name="Anaerobe">
        <title>Detection of Robinsoniella peoriensis in multiple bone samples of a trauma patient.</title>
        <authorList>
            <person name="Schrottner P."/>
            <person name="Hartwich K."/>
            <person name="Bunk B."/>
            <person name="Schober I."/>
            <person name="Helbig S."/>
            <person name="Rudolph W.W."/>
            <person name="Gunzer F."/>
        </authorList>
    </citation>
    <scope>NUCLEOTIDE SEQUENCE [LARGE SCALE GENOMIC DNA]</scope>
    <source>
        <strain evidence="6 7">DSM 106044</strain>
    </source>
</reference>
<dbReference type="CDD" id="cd01109">
    <property type="entry name" value="HTH_YyaN"/>
    <property type="match status" value="1"/>
</dbReference>
<dbReference type="GO" id="GO:0003700">
    <property type="term" value="F:DNA-binding transcription factor activity"/>
    <property type="evidence" value="ECO:0007669"/>
    <property type="project" value="InterPro"/>
</dbReference>
<evidence type="ECO:0000256" key="1">
    <source>
        <dbReference type="ARBA" id="ARBA00022491"/>
    </source>
</evidence>
<dbReference type="GO" id="GO:0003677">
    <property type="term" value="F:DNA binding"/>
    <property type="evidence" value="ECO:0007669"/>
    <property type="project" value="UniProtKB-KW"/>
</dbReference>
<keyword evidence="7" id="KW-1185">Reference proteome</keyword>
<keyword evidence="3" id="KW-0238">DNA-binding</keyword>
<dbReference type="Gene3D" id="1.10.1660.10">
    <property type="match status" value="1"/>
</dbReference>
<evidence type="ECO:0000256" key="4">
    <source>
        <dbReference type="ARBA" id="ARBA00023163"/>
    </source>
</evidence>
<dbReference type="PROSITE" id="PS50937">
    <property type="entry name" value="HTH_MERR_2"/>
    <property type="match status" value="1"/>
</dbReference>
<name>A0A4V6YR52_9FIRM</name>
<dbReference type="PANTHER" id="PTHR30204">
    <property type="entry name" value="REDOX-CYCLING DRUG-SENSING TRANSCRIPTIONAL ACTIVATOR SOXR"/>
    <property type="match status" value="1"/>
</dbReference>
<proteinExistence type="predicted"/>
<organism evidence="6 7">
    <name type="scientific">Robinsoniella peoriensis</name>
    <dbReference type="NCBI Taxonomy" id="180332"/>
    <lineage>
        <taxon>Bacteria</taxon>
        <taxon>Bacillati</taxon>
        <taxon>Bacillota</taxon>
        <taxon>Clostridia</taxon>
        <taxon>Lachnospirales</taxon>
        <taxon>Lachnospiraceae</taxon>
        <taxon>Robinsoniella</taxon>
    </lineage>
</organism>
<accession>A0A4V6YR52</accession>
<evidence type="ECO:0000259" key="5">
    <source>
        <dbReference type="PROSITE" id="PS50937"/>
    </source>
</evidence>
<evidence type="ECO:0000313" key="7">
    <source>
        <dbReference type="Proteomes" id="UP000306509"/>
    </source>
</evidence>
<dbReference type="EMBL" id="QGQD01000023">
    <property type="protein sequence ID" value="TLD01988.1"/>
    <property type="molecule type" value="Genomic_DNA"/>
</dbReference>
<dbReference type="InterPro" id="IPR009061">
    <property type="entry name" value="DNA-bd_dom_put_sf"/>
</dbReference>
<comment type="caution">
    <text evidence="6">The sequence shown here is derived from an EMBL/GenBank/DDBJ whole genome shotgun (WGS) entry which is preliminary data.</text>
</comment>
<dbReference type="InterPro" id="IPR000551">
    <property type="entry name" value="MerR-type_HTH_dom"/>
</dbReference>
<dbReference type="PANTHER" id="PTHR30204:SF69">
    <property type="entry name" value="MERR-FAMILY TRANSCRIPTIONAL REGULATOR"/>
    <property type="match status" value="1"/>
</dbReference>
<dbReference type="SMART" id="SM00422">
    <property type="entry name" value="HTH_MERR"/>
    <property type="match status" value="1"/>
</dbReference>
<dbReference type="Proteomes" id="UP000306509">
    <property type="component" value="Unassembled WGS sequence"/>
</dbReference>
<gene>
    <name evidence="6" type="primary">adhR_1</name>
    <name evidence="6" type="ORF">DSM106044_01025</name>
</gene>
<dbReference type="RefSeq" id="WP_138001920.1">
    <property type="nucleotide sequence ID" value="NZ_QGQD01000023.1"/>
</dbReference>
<sequence>MYTMKQACEMTGMNYEALKFYCNEGLVPNVKRDRANRRIFDEFDIAWINSLTCLKKCGMGLKEMKEFLTLCLQGQSSVPERKIILENKRKDLLLAMDELQSSIDYIDQKQAFYDDVIAGRTKYYSNLFPGED</sequence>
<keyword evidence="2" id="KW-0805">Transcription regulation</keyword>
<dbReference type="STRING" id="180332.GCA_000797495_00354"/>
<evidence type="ECO:0000256" key="3">
    <source>
        <dbReference type="ARBA" id="ARBA00023125"/>
    </source>
</evidence>
<evidence type="ECO:0000256" key="2">
    <source>
        <dbReference type="ARBA" id="ARBA00023015"/>
    </source>
</evidence>
<feature type="domain" description="HTH merR-type" evidence="5">
    <location>
        <begin position="1"/>
        <end position="70"/>
    </location>
</feature>